<proteinExistence type="predicted"/>
<organism evidence="2 3">
    <name type="scientific">Rubrivivax rivuli</name>
    <dbReference type="NCBI Taxonomy" id="1862385"/>
    <lineage>
        <taxon>Bacteria</taxon>
        <taxon>Pseudomonadati</taxon>
        <taxon>Pseudomonadota</taxon>
        <taxon>Betaproteobacteria</taxon>
        <taxon>Burkholderiales</taxon>
        <taxon>Sphaerotilaceae</taxon>
        <taxon>Rubrivivax</taxon>
    </lineage>
</organism>
<dbReference type="InterPro" id="IPR013424">
    <property type="entry name" value="Ice-binding_C"/>
</dbReference>
<dbReference type="Proteomes" id="UP000285575">
    <property type="component" value="Unassembled WGS sequence"/>
</dbReference>
<name>A0A437RLS8_9BURK</name>
<reference evidence="2 3" key="1">
    <citation type="submission" date="2019-01" db="EMBL/GenBank/DDBJ databases">
        <authorList>
            <person name="Chen W.-M."/>
        </authorList>
    </citation>
    <scope>NUCLEOTIDE SEQUENCE [LARGE SCALE GENOMIC DNA]</scope>
    <source>
        <strain evidence="2 3">KYPY4</strain>
    </source>
</reference>
<evidence type="ECO:0000313" key="2">
    <source>
        <dbReference type="EMBL" id="RVU47719.1"/>
    </source>
</evidence>
<dbReference type="EMBL" id="SACR01000002">
    <property type="protein sequence ID" value="RVU47719.1"/>
    <property type="molecule type" value="Genomic_DNA"/>
</dbReference>
<evidence type="ECO:0000259" key="1">
    <source>
        <dbReference type="Pfam" id="PF07589"/>
    </source>
</evidence>
<gene>
    <name evidence="2" type="ORF">EOE66_08305</name>
</gene>
<keyword evidence="3" id="KW-1185">Reference proteome</keyword>
<protein>
    <submittedName>
        <fullName evidence="2">PEP-CTERM sorting domain-containing protein</fullName>
    </submittedName>
</protein>
<dbReference type="AlphaFoldDB" id="A0A437RLS8"/>
<evidence type="ECO:0000313" key="3">
    <source>
        <dbReference type="Proteomes" id="UP000285575"/>
    </source>
</evidence>
<accession>A0A437RLS8</accession>
<sequence length="303" mass="31453">MSKNGKSQLALMLLGMRRQREPHGFHPNSAAQQRTRSELMSDRKSLASFSGAYALGLALFSTAWVAQAAPITWGAVQNETGNAAEIITGGSLHGAVRAGSASSVSVNGVSFAGVSGFSGGVVSFGSAPIKLYGMEEDIASYGSAPGSWGSYGSLVSAGGFRGSNIPNCSIQSGTCPYIEIANLTIGQAYDVQILESFWNYNWATQFSDGSGNSVTLNQGAPAAPFGSTASSVPQYVVGRFTADQATQRIYMNSTTDHVVFTAMQVRTANPVPEPTTLLLVSAALMGVGVASRRARRCSPATAG</sequence>
<comment type="caution">
    <text evidence="2">The sequence shown here is derived from an EMBL/GenBank/DDBJ whole genome shotgun (WGS) entry which is preliminary data.</text>
</comment>
<dbReference type="NCBIfam" id="TIGR02595">
    <property type="entry name" value="PEP_CTERM"/>
    <property type="match status" value="1"/>
</dbReference>
<feature type="domain" description="Ice-binding protein C-terminal" evidence="1">
    <location>
        <begin position="270"/>
        <end position="293"/>
    </location>
</feature>
<dbReference type="Pfam" id="PF07589">
    <property type="entry name" value="PEP-CTERM"/>
    <property type="match status" value="1"/>
</dbReference>